<keyword evidence="8 14" id="KW-0963">Cytoplasm</keyword>
<dbReference type="GO" id="GO:0003723">
    <property type="term" value="F:RNA binding"/>
    <property type="evidence" value="ECO:0007669"/>
    <property type="project" value="UniProtKB-UniRule"/>
</dbReference>
<dbReference type="PROSITE" id="PS51975">
    <property type="entry name" value="RNASE_H_2"/>
    <property type="match status" value="1"/>
</dbReference>
<comment type="caution">
    <text evidence="17">The sequence shown here is derived from an EMBL/GenBank/DDBJ whole genome shotgun (WGS) entry which is preliminary data.</text>
</comment>
<dbReference type="FunCoup" id="A0A5R8QGB3">
    <property type="interactions" value="16"/>
</dbReference>
<evidence type="ECO:0000256" key="9">
    <source>
        <dbReference type="ARBA" id="ARBA00022722"/>
    </source>
</evidence>
<feature type="binding site" evidence="14 15">
    <location>
        <position position="105"/>
    </location>
    <ligand>
        <name>a divalent metal cation</name>
        <dbReference type="ChEBI" id="CHEBI:60240"/>
    </ligand>
</feature>
<sequence>MCRNVPITLLATNEVIEKMHFFYSEQIDAKTPPYAVFRARTDNCVITAYESLKVVFQGAGETQEAKLWQGFLPESASSTAKPVPAKSDGHSAGKYRHLQAIGSDESGVGDYFGPLTAAAAYIGHEQQAIVAQYRLLDSKQLTDDYIRSIAPNLMQEIPYKIAIMPNEKYNLYQAQGVNANKMKAILHNHALSDLKGRITAPVDLILVDQFVNERKYYEYLAGMQPLTGLTFETKAENMHPAVAAASILARYTYLQAMDKLSAEVGVQLLKGANAKVDEQIRMLVAQNGKEILNHIAKVHFVNTEKALGEN</sequence>
<dbReference type="GO" id="GO:0006298">
    <property type="term" value="P:mismatch repair"/>
    <property type="evidence" value="ECO:0007669"/>
    <property type="project" value="TreeGrafter"/>
</dbReference>
<dbReference type="InterPro" id="IPR012337">
    <property type="entry name" value="RNaseH-like_sf"/>
</dbReference>
<dbReference type="InterPro" id="IPR004641">
    <property type="entry name" value="RNase_HIII"/>
</dbReference>
<dbReference type="PANTHER" id="PTHR10954">
    <property type="entry name" value="RIBONUCLEASE H2 SUBUNIT A"/>
    <property type="match status" value="1"/>
</dbReference>
<dbReference type="PANTHER" id="PTHR10954:SF23">
    <property type="entry name" value="RIBONUCLEASE"/>
    <property type="match status" value="1"/>
</dbReference>
<evidence type="ECO:0000259" key="16">
    <source>
        <dbReference type="PROSITE" id="PS51975"/>
    </source>
</evidence>
<comment type="catalytic activity">
    <reaction evidence="1 14 15">
        <text>Endonucleolytic cleavage to 5'-phosphomonoester.</text>
        <dbReference type="EC" id="3.1.26.4"/>
    </reaction>
</comment>
<feature type="domain" description="RNase H type-2" evidence="16">
    <location>
        <begin position="98"/>
        <end position="310"/>
    </location>
</feature>
<feature type="binding site" evidence="14 15">
    <location>
        <position position="208"/>
    </location>
    <ligand>
        <name>a divalent metal cation</name>
        <dbReference type="ChEBI" id="CHEBI:60240"/>
    </ligand>
</feature>
<comment type="subcellular location">
    <subcellularLocation>
        <location evidence="4 14">Cytoplasm</location>
    </subcellularLocation>
</comment>
<evidence type="ECO:0000256" key="3">
    <source>
        <dbReference type="ARBA" id="ARBA00004065"/>
    </source>
</evidence>
<keyword evidence="13 14" id="KW-0460">Magnesium</keyword>
<dbReference type="GO" id="GO:0004523">
    <property type="term" value="F:RNA-DNA hybrid ribonuclease activity"/>
    <property type="evidence" value="ECO:0007669"/>
    <property type="project" value="UniProtKB-UniRule"/>
</dbReference>
<proteinExistence type="inferred from homology"/>
<keyword evidence="11 14" id="KW-0255">Endonuclease</keyword>
<evidence type="ECO:0000256" key="13">
    <source>
        <dbReference type="ARBA" id="ARBA00022842"/>
    </source>
</evidence>
<dbReference type="HAMAP" id="MF_00053">
    <property type="entry name" value="RNase_HIII"/>
    <property type="match status" value="1"/>
</dbReference>
<feature type="binding site" evidence="14 15">
    <location>
        <position position="104"/>
    </location>
    <ligand>
        <name>a divalent metal cation</name>
        <dbReference type="ChEBI" id="CHEBI:60240"/>
    </ligand>
</feature>
<dbReference type="InterPro" id="IPR012295">
    <property type="entry name" value="TBP_dom_sf"/>
</dbReference>
<dbReference type="Gene3D" id="3.30.310.10">
    <property type="entry name" value="TATA-Binding Protein"/>
    <property type="match status" value="1"/>
</dbReference>
<evidence type="ECO:0000256" key="14">
    <source>
        <dbReference type="HAMAP-Rule" id="MF_00053"/>
    </source>
</evidence>
<keyword evidence="18" id="KW-1185">Reference proteome</keyword>
<dbReference type="EMBL" id="VBWP01000002">
    <property type="protein sequence ID" value="TLG76750.1"/>
    <property type="molecule type" value="Genomic_DNA"/>
</dbReference>
<dbReference type="InParanoid" id="A0A5R8QGB3"/>
<evidence type="ECO:0000256" key="15">
    <source>
        <dbReference type="PROSITE-ProRule" id="PRU01319"/>
    </source>
</evidence>
<gene>
    <name evidence="14 17" type="primary">rnhC</name>
    <name evidence="17" type="ORF">FEZ08_03800</name>
</gene>
<evidence type="ECO:0000256" key="11">
    <source>
        <dbReference type="ARBA" id="ARBA00022759"/>
    </source>
</evidence>
<dbReference type="GO" id="GO:0000287">
    <property type="term" value="F:magnesium ion binding"/>
    <property type="evidence" value="ECO:0007669"/>
    <property type="project" value="UniProtKB-UniRule"/>
</dbReference>
<keyword evidence="9 14" id="KW-0540">Nuclease</keyword>
<comment type="cofactor">
    <cofactor evidence="2">
        <name>Mg(2+)</name>
        <dbReference type="ChEBI" id="CHEBI:18420"/>
    </cofactor>
</comment>
<dbReference type="InterPro" id="IPR001352">
    <property type="entry name" value="RNase_HII/HIII"/>
</dbReference>
<evidence type="ECO:0000256" key="5">
    <source>
        <dbReference type="ARBA" id="ARBA00008378"/>
    </source>
</evidence>
<dbReference type="InterPro" id="IPR024567">
    <property type="entry name" value="RNase_HII/HIII_dom"/>
</dbReference>
<organism evidence="17 18">
    <name type="scientific">Culicoidibacter larvae</name>
    <dbReference type="NCBI Taxonomy" id="2579976"/>
    <lineage>
        <taxon>Bacteria</taxon>
        <taxon>Bacillati</taxon>
        <taxon>Bacillota</taxon>
        <taxon>Culicoidibacteria</taxon>
        <taxon>Culicoidibacterales</taxon>
        <taxon>Culicoidibacteraceae</taxon>
        <taxon>Culicoidibacter</taxon>
    </lineage>
</organism>
<dbReference type="OrthoDB" id="9777935at2"/>
<dbReference type="InterPro" id="IPR024568">
    <property type="entry name" value="RNase_HIII_N"/>
</dbReference>
<comment type="function">
    <text evidence="3 14">Endonuclease that specifically degrades the RNA of RNA-DNA hybrids.</text>
</comment>
<dbReference type="SUPFAM" id="SSF53098">
    <property type="entry name" value="Ribonuclease H-like"/>
    <property type="match status" value="1"/>
</dbReference>
<comment type="cofactor">
    <cofactor evidence="14 15">
        <name>Mn(2+)</name>
        <dbReference type="ChEBI" id="CHEBI:29035"/>
    </cofactor>
    <cofactor evidence="14 15">
        <name>Mg(2+)</name>
        <dbReference type="ChEBI" id="CHEBI:18420"/>
    </cofactor>
    <text evidence="14 15">Manganese or magnesium. Binds 1 divalent metal ion per monomer in the absence of substrate. May bind a second metal ion after substrate binding.</text>
</comment>
<evidence type="ECO:0000256" key="2">
    <source>
        <dbReference type="ARBA" id="ARBA00001946"/>
    </source>
</evidence>
<evidence type="ECO:0000256" key="1">
    <source>
        <dbReference type="ARBA" id="ARBA00000077"/>
    </source>
</evidence>
<evidence type="ECO:0000256" key="7">
    <source>
        <dbReference type="ARBA" id="ARBA00021407"/>
    </source>
</evidence>
<dbReference type="CDD" id="cd06590">
    <property type="entry name" value="RNase_HII_bacteria_HIII_like"/>
    <property type="match status" value="1"/>
</dbReference>
<protein>
    <recommendedName>
        <fullName evidence="7 14">Ribonuclease HIII</fullName>
        <shortName evidence="14">RNase HIII</shortName>
        <ecNumber evidence="6 14">3.1.26.4</ecNumber>
    </recommendedName>
</protein>
<dbReference type="NCBIfam" id="TIGR00716">
    <property type="entry name" value="rnhC"/>
    <property type="match status" value="1"/>
</dbReference>
<dbReference type="AlphaFoldDB" id="A0A5R8QGB3"/>
<dbReference type="CDD" id="cd14796">
    <property type="entry name" value="RNAse_HIII_N"/>
    <property type="match status" value="1"/>
</dbReference>
<accession>A0A5R8QGB3</accession>
<name>A0A5R8QGB3_9FIRM</name>
<keyword evidence="12 14" id="KW-0378">Hydrolase</keyword>
<dbReference type="Proteomes" id="UP000306912">
    <property type="component" value="Unassembled WGS sequence"/>
</dbReference>
<dbReference type="GO" id="GO:0005737">
    <property type="term" value="C:cytoplasm"/>
    <property type="evidence" value="ECO:0007669"/>
    <property type="project" value="UniProtKB-SubCell"/>
</dbReference>
<dbReference type="InterPro" id="IPR036397">
    <property type="entry name" value="RNaseH_sf"/>
</dbReference>
<evidence type="ECO:0000256" key="8">
    <source>
        <dbReference type="ARBA" id="ARBA00022490"/>
    </source>
</evidence>
<dbReference type="FunFam" id="3.30.420.10:FF:000047">
    <property type="entry name" value="Ribonuclease HIII"/>
    <property type="match status" value="1"/>
</dbReference>
<evidence type="ECO:0000256" key="10">
    <source>
        <dbReference type="ARBA" id="ARBA00022723"/>
    </source>
</evidence>
<dbReference type="Gene3D" id="3.30.420.10">
    <property type="entry name" value="Ribonuclease H-like superfamily/Ribonuclease H"/>
    <property type="match status" value="1"/>
</dbReference>
<evidence type="ECO:0000313" key="18">
    <source>
        <dbReference type="Proteomes" id="UP000306912"/>
    </source>
</evidence>
<keyword evidence="10 14" id="KW-0479">Metal-binding</keyword>
<reference evidence="17 18" key="1">
    <citation type="submission" date="2019-05" db="EMBL/GenBank/DDBJ databases">
        <title>Culicoidintestinum kansasii gen. nov., sp. nov. from the gastrointestinal tract of the biting midge, Culicoides sonorensis.</title>
        <authorList>
            <person name="Neupane S."/>
            <person name="Ghosh A."/>
            <person name="Gunther S."/>
            <person name="Martin K."/>
            <person name="Zurek L."/>
        </authorList>
    </citation>
    <scope>NUCLEOTIDE SEQUENCE [LARGE SCALE GENOMIC DNA]</scope>
    <source>
        <strain evidence="17 18">CS-1</strain>
    </source>
</reference>
<evidence type="ECO:0000256" key="6">
    <source>
        <dbReference type="ARBA" id="ARBA00012180"/>
    </source>
</evidence>
<dbReference type="Pfam" id="PF11858">
    <property type="entry name" value="DUF3378"/>
    <property type="match status" value="1"/>
</dbReference>
<dbReference type="GO" id="GO:0043137">
    <property type="term" value="P:DNA replication, removal of RNA primer"/>
    <property type="evidence" value="ECO:0007669"/>
    <property type="project" value="TreeGrafter"/>
</dbReference>
<dbReference type="GO" id="GO:0032299">
    <property type="term" value="C:ribonuclease H2 complex"/>
    <property type="evidence" value="ECO:0007669"/>
    <property type="project" value="TreeGrafter"/>
</dbReference>
<dbReference type="EC" id="3.1.26.4" evidence="6 14"/>
<comment type="similarity">
    <text evidence="5 14">Belongs to the RNase HII family. RnhC subfamily.</text>
</comment>
<dbReference type="PIRSF" id="PIRSF037748">
    <property type="entry name" value="RnhC"/>
    <property type="match status" value="1"/>
</dbReference>
<evidence type="ECO:0000256" key="12">
    <source>
        <dbReference type="ARBA" id="ARBA00022801"/>
    </source>
</evidence>
<dbReference type="Pfam" id="PF01351">
    <property type="entry name" value="RNase_HII"/>
    <property type="match status" value="1"/>
</dbReference>
<evidence type="ECO:0000313" key="17">
    <source>
        <dbReference type="EMBL" id="TLG76750.1"/>
    </source>
</evidence>
<evidence type="ECO:0000256" key="4">
    <source>
        <dbReference type="ARBA" id="ARBA00004496"/>
    </source>
</evidence>